<dbReference type="Proteomes" id="UP000255417">
    <property type="component" value="Unassembled WGS sequence"/>
</dbReference>
<dbReference type="InterPro" id="IPR036412">
    <property type="entry name" value="HAD-like_sf"/>
</dbReference>
<dbReference type="GO" id="GO:0009279">
    <property type="term" value="C:cell outer membrane"/>
    <property type="evidence" value="ECO:0007669"/>
    <property type="project" value="InterPro"/>
</dbReference>
<accession>A0A379CCX1</accession>
<evidence type="ECO:0000256" key="2">
    <source>
        <dbReference type="SAM" id="SignalP"/>
    </source>
</evidence>
<dbReference type="InterPro" id="IPR023214">
    <property type="entry name" value="HAD_sf"/>
</dbReference>
<dbReference type="InterPro" id="IPR006423">
    <property type="entry name" value="Lipo_e_P4"/>
</dbReference>
<gene>
    <name evidence="3" type="primary">hel</name>
    <name evidence="3" type="ORF">NCTC12872_01564</name>
</gene>
<proteinExistence type="predicted"/>
<keyword evidence="4" id="KW-1185">Reference proteome</keyword>
<dbReference type="PANTHER" id="PTHR31284:SF10">
    <property type="entry name" value="ACID PHOSPHATASE-LIKE PROTEIN"/>
    <property type="match status" value="1"/>
</dbReference>
<evidence type="ECO:0000313" key="3">
    <source>
        <dbReference type="EMBL" id="SUB59575.1"/>
    </source>
</evidence>
<dbReference type="AlphaFoldDB" id="A0A379CCX1"/>
<organism evidence="3 4">
    <name type="scientific">Phocoenobacter uteri</name>
    <dbReference type="NCBI Taxonomy" id="146806"/>
    <lineage>
        <taxon>Bacteria</taxon>
        <taxon>Pseudomonadati</taxon>
        <taxon>Pseudomonadota</taxon>
        <taxon>Gammaproteobacteria</taxon>
        <taxon>Pasteurellales</taxon>
        <taxon>Pasteurellaceae</taxon>
        <taxon>Phocoenobacter</taxon>
    </lineage>
</organism>
<dbReference type="Gene3D" id="3.40.50.1000">
    <property type="entry name" value="HAD superfamily/HAD-like"/>
    <property type="match status" value="1"/>
</dbReference>
<dbReference type="SFLD" id="SFLDS00003">
    <property type="entry name" value="Haloacid_Dehalogenase"/>
    <property type="match status" value="1"/>
</dbReference>
<dbReference type="Pfam" id="PF03767">
    <property type="entry name" value="Acid_phosphat_B"/>
    <property type="match status" value="1"/>
</dbReference>
<dbReference type="PANTHER" id="PTHR31284">
    <property type="entry name" value="ACID PHOSPHATASE-LIKE PROTEIN"/>
    <property type="match status" value="1"/>
</dbReference>
<dbReference type="EMBL" id="UGTA01000001">
    <property type="protein sequence ID" value="SUB59575.1"/>
    <property type="molecule type" value="Genomic_DNA"/>
</dbReference>
<name>A0A379CCX1_9PAST</name>
<reference evidence="3 4" key="1">
    <citation type="submission" date="2018-06" db="EMBL/GenBank/DDBJ databases">
        <authorList>
            <consortium name="Pathogen Informatics"/>
            <person name="Doyle S."/>
        </authorList>
    </citation>
    <scope>NUCLEOTIDE SEQUENCE [LARGE SCALE GENOMIC DNA]</scope>
    <source>
        <strain evidence="3 4">NCTC12872</strain>
    </source>
</reference>
<feature type="signal peptide" evidence="2">
    <location>
        <begin position="1"/>
        <end position="18"/>
    </location>
</feature>
<feature type="chain" id="PRO_5016747679" evidence="2">
    <location>
        <begin position="19"/>
        <end position="262"/>
    </location>
</feature>
<keyword evidence="1 2" id="KW-0732">Signal</keyword>
<dbReference type="InterPro" id="IPR005519">
    <property type="entry name" value="Acid_phosphat_B-like"/>
</dbReference>
<sequence length="262" mass="30041">MKKTLLSIALLASSMAFAQEPINVQSEANKVATSQELGMAVYWYQTSGEAKALYQQAFNVAKLYFDSYKAQEGKKKAVVVDLDETMMDNSEYAVYQFSQAKPYTSETWKKWVEAERTRATMGAVAFNNYVNANGGTVFYVSNRRVAQMAPTIKNLQALGFEGVSEERMYLKDKSSKKQERYREIEKKGYEIVQYIGDNLNDFTDETYHGNLEVRDAWVTKHAAEFGTKYIVMPNPLYGGFDSATHYDIQQRHKALRLTDWYK</sequence>
<dbReference type="PIRSF" id="PIRSF019271">
    <property type="entry name" value="Acid_Ptase_C"/>
    <property type="match status" value="1"/>
</dbReference>
<evidence type="ECO:0000313" key="4">
    <source>
        <dbReference type="Proteomes" id="UP000255417"/>
    </source>
</evidence>
<evidence type="ECO:0000256" key="1">
    <source>
        <dbReference type="ARBA" id="ARBA00022729"/>
    </source>
</evidence>
<protein>
    <submittedName>
        <fullName evidence="3">Outer membrane protein P4</fullName>
    </submittedName>
</protein>
<dbReference type="RefSeq" id="WP_172460388.1">
    <property type="nucleotide sequence ID" value="NZ_LWIF01000001.1"/>
</dbReference>
<dbReference type="NCBIfam" id="TIGR01533">
    <property type="entry name" value="lipo_e_P4"/>
    <property type="match status" value="1"/>
</dbReference>
<dbReference type="SUPFAM" id="SSF56784">
    <property type="entry name" value="HAD-like"/>
    <property type="match status" value="1"/>
</dbReference>
<dbReference type="SFLD" id="SFLDG01125">
    <property type="entry name" value="C1.1:_Acid_Phosphatase_Like"/>
    <property type="match status" value="1"/>
</dbReference>